<gene>
    <name evidence="1" type="ORF">T02_11898</name>
</gene>
<accession>A0A0V1L1C2</accession>
<name>A0A0V1L1C2_9BILA</name>
<proteinExistence type="predicted"/>
<dbReference type="Proteomes" id="UP000054721">
    <property type="component" value="Unassembled WGS sequence"/>
</dbReference>
<dbReference type="AlphaFoldDB" id="A0A0V1L1C2"/>
<protein>
    <submittedName>
        <fullName evidence="1">Uncharacterized protein</fullName>
    </submittedName>
</protein>
<evidence type="ECO:0000313" key="2">
    <source>
        <dbReference type="Proteomes" id="UP000054721"/>
    </source>
</evidence>
<comment type="caution">
    <text evidence="1">The sequence shown here is derived from an EMBL/GenBank/DDBJ whole genome shotgun (WGS) entry which is preliminary data.</text>
</comment>
<dbReference type="EMBL" id="JYDW01000175">
    <property type="protein sequence ID" value="KRZ53061.1"/>
    <property type="molecule type" value="Genomic_DNA"/>
</dbReference>
<evidence type="ECO:0000313" key="1">
    <source>
        <dbReference type="EMBL" id="KRZ53061.1"/>
    </source>
</evidence>
<reference evidence="1 2" key="1">
    <citation type="submission" date="2015-05" db="EMBL/GenBank/DDBJ databases">
        <title>Evolution of Trichinella species and genotypes.</title>
        <authorList>
            <person name="Korhonen P.K."/>
            <person name="Edoardo P."/>
            <person name="Giuseppe L.R."/>
            <person name="Gasser R.B."/>
        </authorList>
    </citation>
    <scope>NUCLEOTIDE SEQUENCE [LARGE SCALE GENOMIC DNA]</scope>
    <source>
        <strain evidence="1">ISS10</strain>
    </source>
</reference>
<organism evidence="1 2">
    <name type="scientific">Trichinella nativa</name>
    <dbReference type="NCBI Taxonomy" id="6335"/>
    <lineage>
        <taxon>Eukaryota</taxon>
        <taxon>Metazoa</taxon>
        <taxon>Ecdysozoa</taxon>
        <taxon>Nematoda</taxon>
        <taxon>Enoplea</taxon>
        <taxon>Dorylaimia</taxon>
        <taxon>Trichinellida</taxon>
        <taxon>Trichinellidae</taxon>
        <taxon>Trichinella</taxon>
    </lineage>
</organism>
<sequence>MEEMSEWEIVRVVYDVHKVKEFETISIESFSRMMNTGAVSYEFRLSLDREISTAAVFIRKIRKLSHMSYDIGSNATHSLIPKRIDETEE</sequence>
<keyword evidence="2" id="KW-1185">Reference proteome</keyword>
<dbReference type="OrthoDB" id="5918650at2759"/>